<proteinExistence type="predicted"/>
<organism evidence="1">
    <name type="scientific">Anguilla anguilla</name>
    <name type="common">European freshwater eel</name>
    <name type="synonym">Muraena anguilla</name>
    <dbReference type="NCBI Taxonomy" id="7936"/>
    <lineage>
        <taxon>Eukaryota</taxon>
        <taxon>Metazoa</taxon>
        <taxon>Chordata</taxon>
        <taxon>Craniata</taxon>
        <taxon>Vertebrata</taxon>
        <taxon>Euteleostomi</taxon>
        <taxon>Actinopterygii</taxon>
        <taxon>Neopterygii</taxon>
        <taxon>Teleostei</taxon>
        <taxon>Anguilliformes</taxon>
        <taxon>Anguillidae</taxon>
        <taxon>Anguilla</taxon>
    </lineage>
</organism>
<reference evidence="1" key="1">
    <citation type="submission" date="2014-11" db="EMBL/GenBank/DDBJ databases">
        <authorList>
            <person name="Amaro Gonzalez C."/>
        </authorList>
    </citation>
    <scope>NUCLEOTIDE SEQUENCE</scope>
</reference>
<dbReference type="EMBL" id="GBXM01090497">
    <property type="protein sequence ID" value="JAH18080.1"/>
    <property type="molecule type" value="Transcribed_RNA"/>
</dbReference>
<sequence>MVQIFQSGHMLISINSITTKLKLLRDIAYT</sequence>
<dbReference type="AlphaFoldDB" id="A0A0E9QP72"/>
<protein>
    <submittedName>
        <fullName evidence="1">Uncharacterized protein</fullName>
    </submittedName>
</protein>
<reference evidence="1" key="2">
    <citation type="journal article" date="2015" name="Fish Shellfish Immunol.">
        <title>Early steps in the European eel (Anguilla anguilla)-Vibrio vulnificus interaction in the gills: Role of the RtxA13 toxin.</title>
        <authorList>
            <person name="Callol A."/>
            <person name="Pajuelo D."/>
            <person name="Ebbesson L."/>
            <person name="Teles M."/>
            <person name="MacKenzie S."/>
            <person name="Amaro C."/>
        </authorList>
    </citation>
    <scope>NUCLEOTIDE SEQUENCE</scope>
</reference>
<name>A0A0E9QP72_ANGAN</name>
<evidence type="ECO:0000313" key="1">
    <source>
        <dbReference type="EMBL" id="JAH18080.1"/>
    </source>
</evidence>
<accession>A0A0E9QP72</accession>